<keyword evidence="2" id="KW-0479">Metal-binding</keyword>
<evidence type="ECO:0000256" key="2">
    <source>
        <dbReference type="ARBA" id="ARBA00022723"/>
    </source>
</evidence>
<reference evidence="10 11" key="1">
    <citation type="submission" date="2016-04" db="EMBL/GenBank/DDBJ databases">
        <title>Evolutionary innovation and constraint leading to complex multicellularity in the Ascomycota.</title>
        <authorList>
            <person name="Cisse O."/>
            <person name="Nguyen A."/>
            <person name="Hewitt D.A."/>
            <person name="Jedd G."/>
            <person name="Stajich J.E."/>
        </authorList>
    </citation>
    <scope>NUCLEOTIDE SEQUENCE [LARGE SCALE GENOMIC DNA]</scope>
    <source>
        <strain evidence="10 11">DAH-3</strain>
    </source>
</reference>
<dbReference type="InterPro" id="IPR050987">
    <property type="entry name" value="AtrR-like"/>
</dbReference>
<dbReference type="STRING" id="1198029.A0A1U7LLJ6"/>
<evidence type="ECO:0000256" key="1">
    <source>
        <dbReference type="ARBA" id="ARBA00004123"/>
    </source>
</evidence>
<dbReference type="AlphaFoldDB" id="A0A1U7LLJ6"/>
<keyword evidence="3" id="KW-0862">Zinc</keyword>
<evidence type="ECO:0000256" key="3">
    <source>
        <dbReference type="ARBA" id="ARBA00022833"/>
    </source>
</evidence>
<evidence type="ECO:0000256" key="8">
    <source>
        <dbReference type="SAM" id="MobiDB-lite"/>
    </source>
</evidence>
<comment type="caution">
    <text evidence="10">The sequence shown here is derived from an EMBL/GenBank/DDBJ whole genome shotgun (WGS) entry which is preliminary data.</text>
</comment>
<evidence type="ECO:0000256" key="6">
    <source>
        <dbReference type="ARBA" id="ARBA00023163"/>
    </source>
</evidence>
<protein>
    <submittedName>
        <fullName evidence="10">Transcriptional activator protein acu-15</fullName>
    </submittedName>
</protein>
<evidence type="ECO:0000256" key="4">
    <source>
        <dbReference type="ARBA" id="ARBA00023015"/>
    </source>
</evidence>
<accession>A0A1U7LLJ6</accession>
<dbReference type="GO" id="GO:0005634">
    <property type="term" value="C:nucleus"/>
    <property type="evidence" value="ECO:0007669"/>
    <property type="project" value="UniProtKB-SubCell"/>
</dbReference>
<feature type="region of interest" description="Disordered" evidence="8">
    <location>
        <begin position="553"/>
        <end position="573"/>
    </location>
</feature>
<keyword evidence="11" id="KW-1185">Reference proteome</keyword>
<dbReference type="GO" id="GO:0008270">
    <property type="term" value="F:zinc ion binding"/>
    <property type="evidence" value="ECO:0007669"/>
    <property type="project" value="InterPro"/>
</dbReference>
<evidence type="ECO:0000256" key="7">
    <source>
        <dbReference type="ARBA" id="ARBA00023242"/>
    </source>
</evidence>
<feature type="domain" description="Xylanolytic transcriptional activator regulatory" evidence="9">
    <location>
        <begin position="172"/>
        <end position="245"/>
    </location>
</feature>
<organism evidence="10 11">
    <name type="scientific">Neolecta irregularis (strain DAH-3)</name>
    <dbReference type="NCBI Taxonomy" id="1198029"/>
    <lineage>
        <taxon>Eukaryota</taxon>
        <taxon>Fungi</taxon>
        <taxon>Dikarya</taxon>
        <taxon>Ascomycota</taxon>
        <taxon>Taphrinomycotina</taxon>
        <taxon>Neolectales</taxon>
        <taxon>Neolectaceae</taxon>
        <taxon>Neolecta</taxon>
    </lineage>
</organism>
<evidence type="ECO:0000256" key="5">
    <source>
        <dbReference type="ARBA" id="ARBA00023125"/>
    </source>
</evidence>
<dbReference type="SMART" id="SM00906">
    <property type="entry name" value="Fungal_trans"/>
    <property type="match status" value="1"/>
</dbReference>
<gene>
    <name evidence="10" type="ORF">NEOLI_001247</name>
</gene>
<dbReference type="PANTHER" id="PTHR46910">
    <property type="entry name" value="TRANSCRIPTION FACTOR PDR1"/>
    <property type="match status" value="1"/>
</dbReference>
<evidence type="ECO:0000259" key="9">
    <source>
        <dbReference type="SMART" id="SM00906"/>
    </source>
</evidence>
<keyword evidence="6" id="KW-0804">Transcription</keyword>
<dbReference type="OrthoDB" id="4456959at2759"/>
<dbReference type="PANTHER" id="PTHR46910:SF3">
    <property type="entry name" value="HALOTOLERANCE PROTEIN 9-RELATED"/>
    <property type="match status" value="1"/>
</dbReference>
<dbReference type="CDD" id="cd12148">
    <property type="entry name" value="fungal_TF_MHR"/>
    <property type="match status" value="1"/>
</dbReference>
<dbReference type="EMBL" id="LXFE01001513">
    <property type="protein sequence ID" value="OLL23508.1"/>
    <property type="molecule type" value="Genomic_DNA"/>
</dbReference>
<keyword evidence="4" id="KW-0805">Transcription regulation</keyword>
<dbReference type="GO" id="GO:0006351">
    <property type="term" value="P:DNA-templated transcription"/>
    <property type="evidence" value="ECO:0007669"/>
    <property type="project" value="InterPro"/>
</dbReference>
<comment type="subcellular location">
    <subcellularLocation>
        <location evidence="1">Nucleus</location>
    </subcellularLocation>
</comment>
<name>A0A1U7LLJ6_NEOID</name>
<dbReference type="GO" id="GO:0003700">
    <property type="term" value="F:DNA-binding transcription factor activity"/>
    <property type="evidence" value="ECO:0007669"/>
    <property type="project" value="InterPro"/>
</dbReference>
<dbReference type="OMA" id="CALITHA"/>
<evidence type="ECO:0000313" key="10">
    <source>
        <dbReference type="EMBL" id="OLL23508.1"/>
    </source>
</evidence>
<dbReference type="Proteomes" id="UP000186594">
    <property type="component" value="Unassembled WGS sequence"/>
</dbReference>
<proteinExistence type="predicted"/>
<dbReference type="InterPro" id="IPR007219">
    <property type="entry name" value="XnlR_reg_dom"/>
</dbReference>
<sequence length="573" mass="66337">MFMDSVRHSALTVLGIDFHLSDWDPSSQVDGDFVYSGPDVEMNDFINRLPPIELAYFLSETYFSICNPLVGILHKPSHMREIRNMYTNPNYELKYPWLIQYHMVWALSRVMFQIEYVPESLKSAFRAINHRDLYTQVQPHFTKLLANTDLPCVQAASMMFTYLRGTVRPASYWHIGRSVTSMAYEIGLHRKSDKQSFSLLELELRKRNWWIIVAWDTIIAQQMGRPLSVRVADYDQEQPDGFEDEYLEDTSLPPFKNEQPTYAAACFFFRLTVVSNKIMERLYSVKKPDRTSYVNVVDEIERELDEYQDLVPQNLKFNMDARVENRILLCQQGLIRLSCLELKILVRHPSLFSNVTSPLFSAASLSICTEASRQLIHTQGLMLRYNVLDMSWNSASLCLLATMTILYSIWEKGDNLASNQDPALETEIRMSMDIMEKIGERWGVAQRFREMVSVLSSATLRRTQRKRPTKQTAETSVHSALRYSPRESFSYHPPVPSQQFCPWLPDQQPPTVHMLPSVSNSWYGWDTFVGEIGAAGIDSSVLHVPPAHYNQTLPVQDHNPNFQLPTNHNYYEH</sequence>
<evidence type="ECO:0000313" key="11">
    <source>
        <dbReference type="Proteomes" id="UP000186594"/>
    </source>
</evidence>
<keyword evidence="7" id="KW-0539">Nucleus</keyword>
<keyword evidence="5" id="KW-0238">DNA-binding</keyword>
<dbReference type="Pfam" id="PF04082">
    <property type="entry name" value="Fungal_trans"/>
    <property type="match status" value="1"/>
</dbReference>
<dbReference type="GO" id="GO:0003677">
    <property type="term" value="F:DNA binding"/>
    <property type="evidence" value="ECO:0007669"/>
    <property type="project" value="UniProtKB-KW"/>
</dbReference>